<evidence type="ECO:0000256" key="1">
    <source>
        <dbReference type="SAM" id="MobiDB-lite"/>
    </source>
</evidence>
<evidence type="ECO:0000313" key="2">
    <source>
        <dbReference type="EMBL" id="KAK0982543.1"/>
    </source>
</evidence>
<evidence type="ECO:0000313" key="3">
    <source>
        <dbReference type="Proteomes" id="UP001175353"/>
    </source>
</evidence>
<gene>
    <name evidence="2" type="ORF">LTR91_011569</name>
</gene>
<keyword evidence="3" id="KW-1185">Reference proteome</keyword>
<accession>A0AAN6KI62</accession>
<proteinExistence type="predicted"/>
<dbReference type="EMBL" id="JAUJLE010000106">
    <property type="protein sequence ID" value="KAK0982543.1"/>
    <property type="molecule type" value="Genomic_DNA"/>
</dbReference>
<feature type="region of interest" description="Disordered" evidence="1">
    <location>
        <begin position="45"/>
        <end position="74"/>
    </location>
</feature>
<dbReference type="Proteomes" id="UP001175353">
    <property type="component" value="Unassembled WGS sequence"/>
</dbReference>
<reference evidence="2" key="1">
    <citation type="submission" date="2023-06" db="EMBL/GenBank/DDBJ databases">
        <title>Black Yeasts Isolated from many extreme environments.</title>
        <authorList>
            <person name="Coleine C."/>
            <person name="Stajich J.E."/>
            <person name="Selbmann L."/>
        </authorList>
    </citation>
    <scope>NUCLEOTIDE SEQUENCE</scope>
    <source>
        <strain evidence="2">CCFEE 5200</strain>
    </source>
</reference>
<protein>
    <recommendedName>
        <fullName evidence="4">F-box domain-containing protein</fullName>
    </recommendedName>
</protein>
<comment type="caution">
    <text evidence="2">The sequence shown here is derived from an EMBL/GenBank/DDBJ whole genome shotgun (WGS) entry which is preliminary data.</text>
</comment>
<evidence type="ECO:0008006" key="4">
    <source>
        <dbReference type="Google" id="ProtNLM"/>
    </source>
</evidence>
<feature type="compositionally biased region" description="Pro residues" evidence="1">
    <location>
        <begin position="51"/>
        <end position="67"/>
    </location>
</feature>
<organism evidence="2 3">
    <name type="scientific">Friedmanniomyces endolithicus</name>
    <dbReference type="NCBI Taxonomy" id="329885"/>
    <lineage>
        <taxon>Eukaryota</taxon>
        <taxon>Fungi</taxon>
        <taxon>Dikarya</taxon>
        <taxon>Ascomycota</taxon>
        <taxon>Pezizomycotina</taxon>
        <taxon>Dothideomycetes</taxon>
        <taxon>Dothideomycetidae</taxon>
        <taxon>Mycosphaerellales</taxon>
        <taxon>Teratosphaeriaceae</taxon>
        <taxon>Friedmanniomyces</taxon>
    </lineage>
</organism>
<dbReference type="AlphaFoldDB" id="A0AAN6KI62"/>
<name>A0AAN6KI62_9PEZI</name>
<sequence length="304" mass="33185">MEVAALCRKASRAAITRGEGGLDARLPTNNLGSLAKYRHGPVNPWSLIPSSPKPSPPSSHPAEPRTPPARTQRFSPLFRRLPAEIRNKIYALSFLGGDNSPRTPQQEPEIQDLLSARPPTKALLLTCRRVYREAHGVYVESYRAYWRTTAFVVDERGELEYDFVAPFSGADLGEVRELVFRTSVGLLCDGRVRDGNAGGVMARLREMIGDAGGECGGEVEFMRCRDGSWACLNVGFKARAAAGGGEEVQRFVLVPDGREGRNGERGFVAGLDVGVGADVEAMANRPYQNVQKWEVSALLDIEIA</sequence>